<dbReference type="NCBIfam" id="NF008956">
    <property type="entry name" value="PRK12299.1"/>
    <property type="match status" value="1"/>
</dbReference>
<dbReference type="VEuPathDB" id="VectorBase:LDEU000491"/>
<keyword evidence="3" id="KW-0547">Nucleotide-binding</keyword>
<dbReference type="Pfam" id="PF01018">
    <property type="entry name" value="GTP1_OBG"/>
    <property type="match status" value="1"/>
</dbReference>
<keyword evidence="8" id="KW-1185">Reference proteome</keyword>
<dbReference type="PROSITE" id="PS51710">
    <property type="entry name" value="G_OBG"/>
    <property type="match status" value="1"/>
</dbReference>
<dbReference type="EMBL" id="NCKV01000131">
    <property type="protein sequence ID" value="RWS31553.1"/>
    <property type="molecule type" value="Genomic_DNA"/>
</dbReference>
<dbReference type="SUPFAM" id="SSF82051">
    <property type="entry name" value="Obg GTP-binding protein N-terminal domain"/>
    <property type="match status" value="1"/>
</dbReference>
<dbReference type="InterPro" id="IPR036726">
    <property type="entry name" value="GTP1_OBG_dom_sf"/>
</dbReference>
<gene>
    <name evidence="7" type="ORF">B4U80_01764</name>
</gene>
<reference evidence="7 8" key="1">
    <citation type="journal article" date="2018" name="Gigascience">
        <title>Genomes of trombidid mites reveal novel predicted allergens and laterally-transferred genes associated with secondary metabolism.</title>
        <authorList>
            <person name="Dong X."/>
            <person name="Chaisiri K."/>
            <person name="Xia D."/>
            <person name="Armstrong S.D."/>
            <person name="Fang Y."/>
            <person name="Donnelly M.J."/>
            <person name="Kadowaki T."/>
            <person name="McGarry J.W."/>
            <person name="Darby A.C."/>
            <person name="Makepeace B.L."/>
        </authorList>
    </citation>
    <scope>NUCLEOTIDE SEQUENCE [LARGE SCALE GENOMIC DNA]</scope>
    <source>
        <strain evidence="7">UoL-UT</strain>
    </source>
</reference>
<dbReference type="Proteomes" id="UP000288716">
    <property type="component" value="Unassembled WGS sequence"/>
</dbReference>
<accession>A0A443SVL4</accession>
<evidence type="ECO:0000259" key="5">
    <source>
        <dbReference type="PROSITE" id="PS51710"/>
    </source>
</evidence>
<dbReference type="Gene3D" id="3.40.50.300">
    <property type="entry name" value="P-loop containing nucleotide triphosphate hydrolases"/>
    <property type="match status" value="1"/>
</dbReference>
<evidence type="ECO:0000259" key="6">
    <source>
        <dbReference type="PROSITE" id="PS51883"/>
    </source>
</evidence>
<dbReference type="PANTHER" id="PTHR11702">
    <property type="entry name" value="DEVELOPMENTALLY REGULATED GTP-BINDING PROTEIN-RELATED"/>
    <property type="match status" value="1"/>
</dbReference>
<dbReference type="GO" id="GO:0005525">
    <property type="term" value="F:GTP binding"/>
    <property type="evidence" value="ECO:0007669"/>
    <property type="project" value="UniProtKB-KW"/>
</dbReference>
<evidence type="ECO:0000256" key="4">
    <source>
        <dbReference type="ARBA" id="ARBA00023134"/>
    </source>
</evidence>
<dbReference type="InterPro" id="IPR006169">
    <property type="entry name" value="GTP1_OBG_dom"/>
</dbReference>
<evidence type="ECO:0000313" key="8">
    <source>
        <dbReference type="Proteomes" id="UP000288716"/>
    </source>
</evidence>
<keyword evidence="4" id="KW-0342">GTP-binding</keyword>
<protein>
    <submittedName>
        <fullName evidence="7">Mitochondrial ribosome-associated GTPase 2-like protein</fullName>
    </submittedName>
</protein>
<comment type="caution">
    <text evidence="7">The sequence shown here is derived from an EMBL/GenBank/DDBJ whole genome shotgun (WGS) entry which is preliminary data.</text>
</comment>
<dbReference type="GO" id="GO:0042254">
    <property type="term" value="P:ribosome biogenesis"/>
    <property type="evidence" value="ECO:0007669"/>
    <property type="project" value="UniProtKB-UniRule"/>
</dbReference>
<evidence type="ECO:0000256" key="3">
    <source>
        <dbReference type="ARBA" id="ARBA00022741"/>
    </source>
</evidence>
<evidence type="ECO:0000256" key="2">
    <source>
        <dbReference type="ARBA" id="ARBA00022517"/>
    </source>
</evidence>
<dbReference type="STRING" id="299467.A0A443SVL4"/>
<dbReference type="Gene3D" id="2.70.210.12">
    <property type="entry name" value="GTP1/OBG domain"/>
    <property type="match status" value="1"/>
</dbReference>
<dbReference type="OrthoDB" id="347018at2759"/>
<dbReference type="InterPro" id="IPR014100">
    <property type="entry name" value="GTP-bd_Obg/CgtA"/>
</dbReference>
<dbReference type="CDD" id="cd01898">
    <property type="entry name" value="Obg"/>
    <property type="match status" value="1"/>
</dbReference>
<sequence>MSFVCGFRLLSQSLAKKQLKAVRRCFSQFGTESDSERWRRIIADRESGHTSAFEDEDGNVIVPTGSLTNATPLRYYKEKSEIERDRHFVDWARIRCTGGNGGDGCISFLHLPNNPLAGPDGGDGGNGGHVILEANSQIKSLANVKSLYRGERGIHGMGKDMFGKSGEHTVVLVPVGTLVKKETGETVADLDIHGSKFLAARGGAGGKGNHFYLSNKNRHPAIAEVGARGEENVWVLEMKTVANAGLVGFPNAGKSTLLQAISRAKPKVASYPFTTLNPFIGIVHYDDFVQLAVADLPGLIPDAHKNKGLGISFLKHLERCVCLMYVIDLSVPKPWEQLECLKYELEMYKQGLSKRPHVIVGNKYDLEESKKNLEPLKDYIARNTPEGEIPLPVIPVSGKYGENIVEFLNHLRGLYDLYNKPETTEEGFVW</sequence>
<dbReference type="SUPFAM" id="SSF52540">
    <property type="entry name" value="P-loop containing nucleoside triphosphate hydrolases"/>
    <property type="match status" value="1"/>
</dbReference>
<dbReference type="FunFam" id="2.70.210.12:FF:000001">
    <property type="entry name" value="GTPase Obg"/>
    <property type="match status" value="1"/>
</dbReference>
<evidence type="ECO:0000256" key="1">
    <source>
        <dbReference type="ARBA" id="ARBA00007699"/>
    </source>
</evidence>
<keyword evidence="2" id="KW-0690">Ribosome biogenesis</keyword>
<dbReference type="PANTHER" id="PTHR11702:SF31">
    <property type="entry name" value="MITOCHONDRIAL RIBOSOME-ASSOCIATED GTPASE 2"/>
    <property type="match status" value="1"/>
</dbReference>
<dbReference type="GO" id="GO:0000287">
    <property type="term" value="F:magnesium ion binding"/>
    <property type="evidence" value="ECO:0007669"/>
    <property type="project" value="InterPro"/>
</dbReference>
<comment type="similarity">
    <text evidence="1">Belongs to the TRAFAC class OBG-HflX-like GTPase superfamily. OBG GTPase family.</text>
</comment>
<dbReference type="InterPro" id="IPR045086">
    <property type="entry name" value="OBG_GTPase"/>
</dbReference>
<dbReference type="PRINTS" id="PR00326">
    <property type="entry name" value="GTP1OBG"/>
</dbReference>
<dbReference type="InterPro" id="IPR027417">
    <property type="entry name" value="P-loop_NTPase"/>
</dbReference>
<dbReference type="NCBIfam" id="TIGR02729">
    <property type="entry name" value="Obg_CgtA"/>
    <property type="match status" value="1"/>
</dbReference>
<proteinExistence type="inferred from homology"/>
<feature type="domain" description="Obg" evidence="6">
    <location>
        <begin position="86"/>
        <end position="241"/>
    </location>
</feature>
<evidence type="ECO:0000313" key="7">
    <source>
        <dbReference type="EMBL" id="RWS31553.1"/>
    </source>
</evidence>
<dbReference type="InterPro" id="IPR031167">
    <property type="entry name" value="G_OBG"/>
</dbReference>
<dbReference type="GO" id="GO:0003924">
    <property type="term" value="F:GTPase activity"/>
    <property type="evidence" value="ECO:0007669"/>
    <property type="project" value="InterPro"/>
</dbReference>
<dbReference type="PROSITE" id="PS51883">
    <property type="entry name" value="OBG"/>
    <property type="match status" value="1"/>
</dbReference>
<feature type="domain" description="OBG-type G" evidence="5">
    <location>
        <begin position="242"/>
        <end position="416"/>
    </location>
</feature>
<organism evidence="7 8">
    <name type="scientific">Leptotrombidium deliense</name>
    <dbReference type="NCBI Taxonomy" id="299467"/>
    <lineage>
        <taxon>Eukaryota</taxon>
        <taxon>Metazoa</taxon>
        <taxon>Ecdysozoa</taxon>
        <taxon>Arthropoda</taxon>
        <taxon>Chelicerata</taxon>
        <taxon>Arachnida</taxon>
        <taxon>Acari</taxon>
        <taxon>Acariformes</taxon>
        <taxon>Trombidiformes</taxon>
        <taxon>Prostigmata</taxon>
        <taxon>Anystina</taxon>
        <taxon>Parasitengona</taxon>
        <taxon>Trombiculoidea</taxon>
        <taxon>Trombiculidae</taxon>
        <taxon>Leptotrombidium</taxon>
    </lineage>
</organism>
<dbReference type="Pfam" id="PF01926">
    <property type="entry name" value="MMR_HSR1"/>
    <property type="match status" value="1"/>
</dbReference>
<dbReference type="GO" id="GO:0005739">
    <property type="term" value="C:mitochondrion"/>
    <property type="evidence" value="ECO:0007669"/>
    <property type="project" value="TreeGrafter"/>
</dbReference>
<dbReference type="AlphaFoldDB" id="A0A443SVL4"/>
<dbReference type="InterPro" id="IPR006073">
    <property type="entry name" value="GTP-bd"/>
</dbReference>
<dbReference type="HAMAP" id="MF_01454">
    <property type="entry name" value="GTPase_Obg"/>
    <property type="match status" value="1"/>
</dbReference>
<name>A0A443SVL4_9ACAR</name>